<evidence type="ECO:0000256" key="4">
    <source>
        <dbReference type="ARBA" id="ARBA00025078"/>
    </source>
</evidence>
<keyword evidence="3" id="KW-1006">Bacterial flagellum protein export</keyword>
<proteinExistence type="inferred from homology"/>
<evidence type="ECO:0000313" key="5">
    <source>
        <dbReference type="EMBL" id="GGX75617.1"/>
    </source>
</evidence>
<keyword evidence="3" id="KW-0653">Protein transport</keyword>
<evidence type="ECO:0000256" key="1">
    <source>
        <dbReference type="ARBA" id="ARBA00010690"/>
    </source>
</evidence>
<organism evidence="5 6">
    <name type="scientific">Saccharospirillum salsuginis</name>
    <dbReference type="NCBI Taxonomy" id="418750"/>
    <lineage>
        <taxon>Bacteria</taxon>
        <taxon>Pseudomonadati</taxon>
        <taxon>Pseudomonadota</taxon>
        <taxon>Gammaproteobacteria</taxon>
        <taxon>Oceanospirillales</taxon>
        <taxon>Saccharospirillaceae</taxon>
        <taxon>Saccharospirillum</taxon>
    </lineage>
</organism>
<dbReference type="InterPro" id="IPR029025">
    <property type="entry name" value="T3SS_substrate_exporter_C"/>
</dbReference>
<reference evidence="5" key="2">
    <citation type="submission" date="2020-09" db="EMBL/GenBank/DDBJ databases">
        <authorList>
            <person name="Sun Q."/>
            <person name="Kim S."/>
        </authorList>
    </citation>
    <scope>NUCLEOTIDE SEQUENCE</scope>
    <source>
        <strain evidence="5">KCTC 22169</strain>
    </source>
</reference>
<reference evidence="5" key="1">
    <citation type="journal article" date="2014" name="Int. J. Syst. Evol. Microbiol.">
        <title>Complete genome sequence of Corynebacterium casei LMG S-19264T (=DSM 44701T), isolated from a smear-ripened cheese.</title>
        <authorList>
            <consortium name="US DOE Joint Genome Institute (JGI-PGF)"/>
            <person name="Walter F."/>
            <person name="Albersmeier A."/>
            <person name="Kalinowski J."/>
            <person name="Ruckert C."/>
        </authorList>
    </citation>
    <scope>NUCLEOTIDE SEQUENCE</scope>
    <source>
        <strain evidence="5">KCTC 22169</strain>
    </source>
</reference>
<dbReference type="Proteomes" id="UP000626148">
    <property type="component" value="Unassembled WGS sequence"/>
</dbReference>
<accession>A0A918NKM9</accession>
<dbReference type="AlphaFoldDB" id="A0A918NKM9"/>
<dbReference type="EMBL" id="BMXR01000022">
    <property type="protein sequence ID" value="GGX75617.1"/>
    <property type="molecule type" value="Genomic_DNA"/>
</dbReference>
<dbReference type="SUPFAM" id="SSF160544">
    <property type="entry name" value="EscU C-terminal domain-like"/>
    <property type="match status" value="1"/>
</dbReference>
<sequence length="113" mass="12695">MTDKDQEPKAAALTYTGKRTPIVSALGVNEQAEEILKLARENDVPVYQDEDLVHILNQLNTGQEIPPDLYDWVARILAFSFFLRDRVPEGFSPSATKSAYQRVRDAYGKPDLG</sequence>
<evidence type="ECO:0000256" key="2">
    <source>
        <dbReference type="ARBA" id="ARBA00021622"/>
    </source>
</evidence>
<comment type="similarity">
    <text evidence="1">Belongs to the type III secretion exporter family.</text>
</comment>
<dbReference type="PANTHER" id="PTHR30531">
    <property type="entry name" value="FLAGELLAR BIOSYNTHETIC PROTEIN FLHB"/>
    <property type="match status" value="1"/>
</dbReference>
<protein>
    <recommendedName>
        <fullName evidence="2">Flagellar biosynthetic protein FlhB</fullName>
    </recommendedName>
</protein>
<evidence type="ECO:0000256" key="3">
    <source>
        <dbReference type="ARBA" id="ARBA00023225"/>
    </source>
</evidence>
<keyword evidence="6" id="KW-1185">Reference proteome</keyword>
<dbReference type="RefSeq" id="WP_189613709.1">
    <property type="nucleotide sequence ID" value="NZ_BMXR01000022.1"/>
</dbReference>
<dbReference type="InterPro" id="IPR006135">
    <property type="entry name" value="T3SS_substrate_exporter"/>
</dbReference>
<dbReference type="GO" id="GO:0009306">
    <property type="term" value="P:protein secretion"/>
    <property type="evidence" value="ECO:0007669"/>
    <property type="project" value="InterPro"/>
</dbReference>
<dbReference type="GO" id="GO:0005886">
    <property type="term" value="C:plasma membrane"/>
    <property type="evidence" value="ECO:0007669"/>
    <property type="project" value="TreeGrafter"/>
</dbReference>
<comment type="function">
    <text evidence="4">Required for formation of the rod structure in the basal body of the flagellar apparatus. Together with FliI and FliH, may constitute the export apparatus of flagellin.</text>
</comment>
<keyword evidence="3" id="KW-0813">Transport</keyword>
<dbReference type="Pfam" id="PF01312">
    <property type="entry name" value="Bac_export_2"/>
    <property type="match status" value="1"/>
</dbReference>
<dbReference type="Gene3D" id="3.40.1690.10">
    <property type="entry name" value="secretion proteins EscU"/>
    <property type="match status" value="1"/>
</dbReference>
<gene>
    <name evidence="5" type="ORF">GCM10007392_48370</name>
</gene>
<name>A0A918NKM9_9GAMM</name>
<comment type="caution">
    <text evidence="5">The sequence shown here is derived from an EMBL/GenBank/DDBJ whole genome shotgun (WGS) entry which is preliminary data.</text>
</comment>
<dbReference type="PANTHER" id="PTHR30531:SF12">
    <property type="entry name" value="FLAGELLAR BIOSYNTHETIC PROTEIN FLHB"/>
    <property type="match status" value="1"/>
</dbReference>
<evidence type="ECO:0000313" key="6">
    <source>
        <dbReference type="Proteomes" id="UP000626148"/>
    </source>
</evidence>